<comment type="caution">
    <text evidence="2">The sequence shown here is derived from an EMBL/GenBank/DDBJ whole genome shotgun (WGS) entry which is preliminary data.</text>
</comment>
<sequence length="331" mass="38085">MEKNEQRAVIKYLCLKKMSTKEIFLDIQQTLGDHALPYSTVAYWIAEFKRGRSTCEDDQRTGRPSTSVTEENVKKVEKMVLEDRRITIKYLAETLKISFGSIQSILTNSLGFKKVSARWRNLEMLTSDPYEFCPRVVTMDETWVHHFDPETKRQSMSWKRPSSPPIKKFRVAPTAGKIMASVFWDSDGILFIDYVPKGQTITGPYYASLIPKVREVIKKTRRGKLSSGVLFLHDNAPAHRSEVALQAIHSAGFEMLDHPPYSPDLAPSDFHLFPKLKEHIRGTKFADDDAVMAAVNEFFESQEKDFFLDGIRKLEKRYSKCIKLEGDYVEK</sequence>
<reference evidence="2 3" key="1">
    <citation type="submission" date="2024-06" db="EMBL/GenBank/DDBJ databases">
        <title>A chromosome-level genome assembly of beet webworm, Loxostege sticticalis.</title>
        <authorList>
            <person name="Zhang Y."/>
        </authorList>
    </citation>
    <scope>NUCLEOTIDE SEQUENCE [LARGE SCALE GENOMIC DNA]</scope>
    <source>
        <strain evidence="2">AQ028</strain>
        <tissue evidence="2">Male pupae</tissue>
    </source>
</reference>
<dbReference type="InterPro" id="IPR041426">
    <property type="entry name" value="Mos1_HTH"/>
</dbReference>
<proteinExistence type="predicted"/>
<feature type="domain" description="Mos1 transposase HTH" evidence="1">
    <location>
        <begin position="5"/>
        <end position="51"/>
    </location>
</feature>
<dbReference type="Pfam" id="PF01359">
    <property type="entry name" value="Transposase_1"/>
    <property type="match status" value="1"/>
</dbReference>
<dbReference type="EMBL" id="JBEDNZ010000016">
    <property type="protein sequence ID" value="KAL0822131.1"/>
    <property type="molecule type" value="Genomic_DNA"/>
</dbReference>
<dbReference type="Gene3D" id="3.30.420.10">
    <property type="entry name" value="Ribonuclease H-like superfamily/Ribonuclease H"/>
    <property type="match status" value="1"/>
</dbReference>
<dbReference type="InterPro" id="IPR001888">
    <property type="entry name" value="Transposase_1"/>
</dbReference>
<dbReference type="InterPro" id="IPR052709">
    <property type="entry name" value="Transposase-MT_Hybrid"/>
</dbReference>
<dbReference type="InterPro" id="IPR036397">
    <property type="entry name" value="RNaseH_sf"/>
</dbReference>
<evidence type="ECO:0000313" key="3">
    <source>
        <dbReference type="Proteomes" id="UP001549921"/>
    </source>
</evidence>
<evidence type="ECO:0000259" key="1">
    <source>
        <dbReference type="Pfam" id="PF17906"/>
    </source>
</evidence>
<evidence type="ECO:0000313" key="2">
    <source>
        <dbReference type="EMBL" id="KAL0822131.1"/>
    </source>
</evidence>
<dbReference type="PANTHER" id="PTHR46060:SF1">
    <property type="entry name" value="MARINER MOS1 TRANSPOSASE-LIKE PROTEIN"/>
    <property type="match status" value="1"/>
</dbReference>
<dbReference type="PANTHER" id="PTHR46060">
    <property type="entry name" value="MARINER MOS1 TRANSPOSASE-LIKE PROTEIN"/>
    <property type="match status" value="1"/>
</dbReference>
<gene>
    <name evidence="2" type="ORF">ABMA28_004265</name>
</gene>
<dbReference type="Proteomes" id="UP001549921">
    <property type="component" value="Unassembled WGS sequence"/>
</dbReference>
<dbReference type="Pfam" id="PF17906">
    <property type="entry name" value="HTH_48"/>
    <property type="match status" value="1"/>
</dbReference>
<protein>
    <recommendedName>
        <fullName evidence="1">Mos1 transposase HTH domain-containing protein</fullName>
    </recommendedName>
</protein>
<dbReference type="AlphaFoldDB" id="A0ABD0SQK6"/>
<name>A0ABD0SQK6_LOXSC</name>
<accession>A0ABD0SQK6</accession>
<organism evidence="2 3">
    <name type="scientific">Loxostege sticticalis</name>
    <name type="common">Beet webworm moth</name>
    <dbReference type="NCBI Taxonomy" id="481309"/>
    <lineage>
        <taxon>Eukaryota</taxon>
        <taxon>Metazoa</taxon>
        <taxon>Ecdysozoa</taxon>
        <taxon>Arthropoda</taxon>
        <taxon>Hexapoda</taxon>
        <taxon>Insecta</taxon>
        <taxon>Pterygota</taxon>
        <taxon>Neoptera</taxon>
        <taxon>Endopterygota</taxon>
        <taxon>Lepidoptera</taxon>
        <taxon>Glossata</taxon>
        <taxon>Ditrysia</taxon>
        <taxon>Pyraloidea</taxon>
        <taxon>Crambidae</taxon>
        <taxon>Pyraustinae</taxon>
        <taxon>Loxostege</taxon>
    </lineage>
</organism>